<dbReference type="Gene3D" id="1.10.167.10">
    <property type="entry name" value="Regulator of G-protein Signalling 4, domain 2"/>
    <property type="match status" value="1"/>
</dbReference>
<dbReference type="InterPro" id="IPR016137">
    <property type="entry name" value="RGS"/>
</dbReference>
<name>A0A401NKW3_SCYTO</name>
<dbReference type="SMART" id="SM00315">
    <property type="entry name" value="RGS"/>
    <property type="match status" value="1"/>
</dbReference>
<dbReference type="EMBL" id="BFAA01001187">
    <property type="protein sequence ID" value="GCB61516.1"/>
    <property type="molecule type" value="Genomic_DNA"/>
</dbReference>
<dbReference type="Gene3D" id="4.10.260.10">
    <property type="entry name" value="Transducin (heterotrimeric G protein), gamma chain"/>
    <property type="match status" value="1"/>
</dbReference>
<feature type="region of interest" description="Disordered" evidence="2">
    <location>
        <begin position="339"/>
        <end position="362"/>
    </location>
</feature>
<dbReference type="InterPro" id="IPR044926">
    <property type="entry name" value="RGS_subdomain_2"/>
</dbReference>
<dbReference type="PANTHER" id="PTHR45746:SF3">
    <property type="entry name" value="REGULATOR OF G-PROTEIN SIGNALING 11"/>
    <property type="match status" value="1"/>
</dbReference>
<evidence type="ECO:0000256" key="1">
    <source>
        <dbReference type="ARBA" id="ARBA00022700"/>
    </source>
</evidence>
<dbReference type="PRINTS" id="PR01301">
    <property type="entry name" value="RGSPROTEIN"/>
</dbReference>
<feature type="compositionally biased region" description="Basic and acidic residues" evidence="2">
    <location>
        <begin position="339"/>
        <end position="349"/>
    </location>
</feature>
<dbReference type="PANTHER" id="PTHR45746">
    <property type="entry name" value="LP21163P"/>
    <property type="match status" value="1"/>
</dbReference>
<sequence length="362" mass="41552">MGAWVNLVLIANKLFFYRKNSAFYKREIEYYKKALTRSRVKSSMSLEGFVKRCDQYLLHDPIVSGCLPCNPWITSGTLFWTLNADIVTIPTRLRVERWAFNFGDLLHDPLGHQQFRYFLEREFSAENLSFWEACEDVQYGELSKVEEKVEAIFEQFLAAGASKWVNIDSKTMEKTLDGLQIPHRYVFEDAQMHIYMLMKKDSYPRYLKSDMYKSILARSIVPPETKKSMVPFMRWHRHANPGSAQMFYPKDGDGKGKDMTVSQLCRFSHPMANLGVFTGPNIPIHSEDAPSWSQSSLPSFCPGILPAATSPSCSCTDPKSLPLNTDEVSLETQDYTNVEDTKISENKEAEAEEDEFGWTTRC</sequence>
<dbReference type="SMART" id="SM00224">
    <property type="entry name" value="GGL"/>
    <property type="match status" value="1"/>
</dbReference>
<dbReference type="GO" id="GO:0005096">
    <property type="term" value="F:GTPase activator activity"/>
    <property type="evidence" value="ECO:0007669"/>
    <property type="project" value="TreeGrafter"/>
</dbReference>
<dbReference type="InterPro" id="IPR036284">
    <property type="entry name" value="GGL_sf"/>
</dbReference>
<keyword evidence="5" id="KW-1185">Reference proteome</keyword>
<accession>A0A401NKW3</accession>
<dbReference type="GO" id="GO:0009968">
    <property type="term" value="P:negative regulation of signal transduction"/>
    <property type="evidence" value="ECO:0007669"/>
    <property type="project" value="UniProtKB-KW"/>
</dbReference>
<dbReference type="CDD" id="cd00068">
    <property type="entry name" value="GGL"/>
    <property type="match status" value="1"/>
</dbReference>
<dbReference type="GO" id="GO:0007186">
    <property type="term" value="P:G protein-coupled receptor signaling pathway"/>
    <property type="evidence" value="ECO:0007669"/>
    <property type="project" value="InterPro"/>
</dbReference>
<reference evidence="4 5" key="1">
    <citation type="journal article" date="2018" name="Nat. Ecol. Evol.">
        <title>Shark genomes provide insights into elasmobranch evolution and the origin of vertebrates.</title>
        <authorList>
            <person name="Hara Y"/>
            <person name="Yamaguchi K"/>
            <person name="Onimaru K"/>
            <person name="Kadota M"/>
            <person name="Koyanagi M"/>
            <person name="Keeley SD"/>
            <person name="Tatsumi K"/>
            <person name="Tanaka K"/>
            <person name="Motone F"/>
            <person name="Kageyama Y"/>
            <person name="Nozu R"/>
            <person name="Adachi N"/>
            <person name="Nishimura O"/>
            <person name="Nakagawa R"/>
            <person name="Tanegashima C"/>
            <person name="Kiyatake I"/>
            <person name="Matsumoto R"/>
            <person name="Murakumo K"/>
            <person name="Nishida K"/>
            <person name="Terakita A"/>
            <person name="Kuratani S"/>
            <person name="Sato K"/>
            <person name="Hyodo S Kuraku.S."/>
        </authorList>
    </citation>
    <scope>NUCLEOTIDE SEQUENCE [LARGE SCALE GENOMIC DNA]</scope>
</reference>
<dbReference type="AlphaFoldDB" id="A0A401NKW3"/>
<dbReference type="SUPFAM" id="SSF48670">
    <property type="entry name" value="Transducin (heterotrimeric G protein), gamma chain"/>
    <property type="match status" value="1"/>
</dbReference>
<dbReference type="InterPro" id="IPR047016">
    <property type="entry name" value="RGS6/7/9/11"/>
</dbReference>
<dbReference type="GO" id="GO:0005886">
    <property type="term" value="C:plasma membrane"/>
    <property type="evidence" value="ECO:0007669"/>
    <property type="project" value="TreeGrafter"/>
</dbReference>
<dbReference type="GO" id="GO:0005737">
    <property type="term" value="C:cytoplasm"/>
    <property type="evidence" value="ECO:0007669"/>
    <property type="project" value="TreeGrafter"/>
</dbReference>
<dbReference type="Proteomes" id="UP000288216">
    <property type="component" value="Unassembled WGS sequence"/>
</dbReference>
<dbReference type="PROSITE" id="PS50132">
    <property type="entry name" value="RGS"/>
    <property type="match status" value="1"/>
</dbReference>
<dbReference type="Pfam" id="PF00615">
    <property type="entry name" value="RGS"/>
    <property type="match status" value="1"/>
</dbReference>
<dbReference type="InterPro" id="IPR036305">
    <property type="entry name" value="RGS_sf"/>
</dbReference>
<comment type="caution">
    <text evidence="4">The sequence shown here is derived from an EMBL/GenBank/DDBJ whole genome shotgun (WGS) entry which is preliminary data.</text>
</comment>
<dbReference type="STRING" id="75743.A0A401NKW3"/>
<evidence type="ECO:0000313" key="5">
    <source>
        <dbReference type="Proteomes" id="UP000288216"/>
    </source>
</evidence>
<dbReference type="Pfam" id="PF00631">
    <property type="entry name" value="G-gamma"/>
    <property type="match status" value="1"/>
</dbReference>
<keyword evidence="1" id="KW-0734">Signal transduction inhibitor</keyword>
<dbReference type="SUPFAM" id="SSF48097">
    <property type="entry name" value="Regulator of G-protein signaling, RGS"/>
    <property type="match status" value="1"/>
</dbReference>
<evidence type="ECO:0000259" key="3">
    <source>
        <dbReference type="PROSITE" id="PS50132"/>
    </source>
</evidence>
<protein>
    <recommendedName>
        <fullName evidence="3">RGS domain-containing protein</fullName>
    </recommendedName>
</protein>
<gene>
    <name evidence="4" type="ORF">scyTo_0004108</name>
</gene>
<evidence type="ECO:0000313" key="4">
    <source>
        <dbReference type="EMBL" id="GCB61516.1"/>
    </source>
</evidence>
<dbReference type="GO" id="GO:0043005">
    <property type="term" value="C:neuron projection"/>
    <property type="evidence" value="ECO:0007669"/>
    <property type="project" value="TreeGrafter"/>
</dbReference>
<organism evidence="4 5">
    <name type="scientific">Scyliorhinus torazame</name>
    <name type="common">Cloudy catshark</name>
    <name type="synonym">Catulus torazame</name>
    <dbReference type="NCBI Taxonomy" id="75743"/>
    <lineage>
        <taxon>Eukaryota</taxon>
        <taxon>Metazoa</taxon>
        <taxon>Chordata</taxon>
        <taxon>Craniata</taxon>
        <taxon>Vertebrata</taxon>
        <taxon>Chondrichthyes</taxon>
        <taxon>Elasmobranchii</taxon>
        <taxon>Galeomorphii</taxon>
        <taxon>Galeoidea</taxon>
        <taxon>Carcharhiniformes</taxon>
        <taxon>Scyliorhinidae</taxon>
        <taxon>Scyliorhinus</taxon>
    </lineage>
</organism>
<evidence type="ECO:0000256" key="2">
    <source>
        <dbReference type="SAM" id="MobiDB-lite"/>
    </source>
</evidence>
<feature type="domain" description="RGS" evidence="3">
    <location>
        <begin position="101"/>
        <end position="216"/>
    </location>
</feature>
<proteinExistence type="predicted"/>
<dbReference type="OrthoDB" id="196547at2759"/>
<dbReference type="InterPro" id="IPR015898">
    <property type="entry name" value="G-protein_gamma-like_dom"/>
</dbReference>
<dbReference type="FunFam" id="1.10.167.10:FF:000001">
    <property type="entry name" value="Putative regulator of g-protein signaling 12"/>
    <property type="match status" value="1"/>
</dbReference>
<dbReference type="GO" id="GO:0008277">
    <property type="term" value="P:regulation of G protein-coupled receptor signaling pathway"/>
    <property type="evidence" value="ECO:0007669"/>
    <property type="project" value="InterPro"/>
</dbReference>
<dbReference type="SMART" id="SM01224">
    <property type="entry name" value="G_gamma"/>
    <property type="match status" value="1"/>
</dbReference>